<feature type="region of interest" description="Disordered" evidence="1">
    <location>
        <begin position="44"/>
        <end position="64"/>
    </location>
</feature>
<accession>A0A4R1MEA9</accession>
<dbReference type="AlphaFoldDB" id="A0A4R1MEA9"/>
<reference evidence="2 3" key="1">
    <citation type="submission" date="2019-03" db="EMBL/GenBank/DDBJ databases">
        <title>Genomic Encyclopedia of Type Strains, Phase IV (KMG-IV): sequencing the most valuable type-strain genomes for metagenomic binning, comparative biology and taxonomic classification.</title>
        <authorList>
            <person name="Goeker M."/>
        </authorList>
    </citation>
    <scope>NUCLEOTIDE SEQUENCE [LARGE SCALE GENOMIC DNA]</scope>
    <source>
        <strain evidence="2 3">DSM 24176</strain>
    </source>
</reference>
<sequence>MNCKKFTKLLVSTILITTLIGTVSLARNIGNYNYKLEGRSWSSVTRPGQLKTNPTTSTNGSHGINRNEYISGNNRSLSTRLLNNNEKKISSFESIDSGNRLNIRYSSTIGQSAIDNGYYTKLEMKTAWNESGQDIYAKGTWSPDR</sequence>
<name>A0A4R1MEA9_9FIRM</name>
<comment type="caution">
    <text evidence="2">The sequence shown here is derived from an EMBL/GenBank/DDBJ whole genome shotgun (WGS) entry which is preliminary data.</text>
</comment>
<dbReference type="RefSeq" id="WP_132282993.1">
    <property type="nucleotide sequence ID" value="NZ_SMGQ01000015.1"/>
</dbReference>
<evidence type="ECO:0000313" key="3">
    <source>
        <dbReference type="Proteomes" id="UP000294545"/>
    </source>
</evidence>
<keyword evidence="3" id="KW-1185">Reference proteome</keyword>
<dbReference type="Proteomes" id="UP000294545">
    <property type="component" value="Unassembled WGS sequence"/>
</dbReference>
<protein>
    <submittedName>
        <fullName evidence="2">Uncharacterized protein</fullName>
    </submittedName>
</protein>
<organism evidence="2 3">
    <name type="scientific">Natranaerovirga hydrolytica</name>
    <dbReference type="NCBI Taxonomy" id="680378"/>
    <lineage>
        <taxon>Bacteria</taxon>
        <taxon>Bacillati</taxon>
        <taxon>Bacillota</taxon>
        <taxon>Clostridia</taxon>
        <taxon>Lachnospirales</taxon>
        <taxon>Natranaerovirgaceae</taxon>
        <taxon>Natranaerovirga</taxon>
    </lineage>
</organism>
<proteinExistence type="predicted"/>
<evidence type="ECO:0000256" key="1">
    <source>
        <dbReference type="SAM" id="MobiDB-lite"/>
    </source>
</evidence>
<evidence type="ECO:0000313" key="2">
    <source>
        <dbReference type="EMBL" id="TCK90545.1"/>
    </source>
</evidence>
<gene>
    <name evidence="2" type="ORF">EDC19_2314</name>
</gene>
<dbReference type="EMBL" id="SMGQ01000015">
    <property type="protein sequence ID" value="TCK90545.1"/>
    <property type="molecule type" value="Genomic_DNA"/>
</dbReference>